<feature type="compositionally biased region" description="Basic and acidic residues" evidence="6">
    <location>
        <begin position="157"/>
        <end position="171"/>
    </location>
</feature>
<dbReference type="GO" id="GO:0000160">
    <property type="term" value="P:phosphorelay signal transduction system"/>
    <property type="evidence" value="ECO:0007669"/>
    <property type="project" value="UniProtKB-KW"/>
</dbReference>
<proteinExistence type="predicted"/>
<evidence type="ECO:0000256" key="4">
    <source>
        <dbReference type="ARBA" id="ARBA00023242"/>
    </source>
</evidence>
<accession>A0A8X8YBP3</accession>
<reference evidence="8" key="2">
    <citation type="submission" date="2020-08" db="EMBL/GenBank/DDBJ databases">
        <title>Plant Genome Project.</title>
        <authorList>
            <person name="Zhang R.-G."/>
        </authorList>
    </citation>
    <scope>NUCLEOTIDE SEQUENCE</scope>
    <source>
        <strain evidence="8">Huo1</strain>
        <tissue evidence="8">Leaf</tissue>
    </source>
</reference>
<dbReference type="SMART" id="SM00448">
    <property type="entry name" value="REC"/>
    <property type="match status" value="1"/>
</dbReference>
<dbReference type="InterPro" id="IPR045279">
    <property type="entry name" value="ARR-like"/>
</dbReference>
<dbReference type="OrthoDB" id="60033at2759"/>
<keyword evidence="5" id="KW-0597">Phosphoprotein</keyword>
<dbReference type="InterPro" id="IPR001789">
    <property type="entry name" value="Sig_transdc_resp-reg_receiver"/>
</dbReference>
<dbReference type="Proteomes" id="UP000298416">
    <property type="component" value="Unassembled WGS sequence"/>
</dbReference>
<evidence type="ECO:0000256" key="3">
    <source>
        <dbReference type="ARBA" id="ARBA00023163"/>
    </source>
</evidence>
<evidence type="ECO:0000256" key="2">
    <source>
        <dbReference type="ARBA" id="ARBA00023015"/>
    </source>
</evidence>
<evidence type="ECO:0000256" key="5">
    <source>
        <dbReference type="PROSITE-ProRule" id="PRU00169"/>
    </source>
</evidence>
<dbReference type="EMBL" id="PNBA02000004">
    <property type="protein sequence ID" value="KAG6426813.1"/>
    <property type="molecule type" value="Genomic_DNA"/>
</dbReference>
<dbReference type="GO" id="GO:0003677">
    <property type="term" value="F:DNA binding"/>
    <property type="evidence" value="ECO:0007669"/>
    <property type="project" value="InterPro"/>
</dbReference>
<keyword evidence="1" id="KW-0902">Two-component regulatory system</keyword>
<evidence type="ECO:0000313" key="8">
    <source>
        <dbReference type="EMBL" id="KAG6426813.1"/>
    </source>
</evidence>
<sequence length="262" mass="30213">MLIEEIRGDAEAEIRVLIVDSDPKCIEIFETLLRTRHYNVTTTNQASVALKMIRENKDGLDLVISDVHMPDMDGFKLLELVNFKREDPPVIMMSVSSDPKHLMKVTNDLRKLWVEQLSDFWLYITSRKKFDSMNQNRSSDQTKAHHSIGEESTDQMGKLDSKRNDNEYEDNGAEHKFRTGWPIEVHRKFAEAAKQLGPGFYEASPKEILEMMNVQGITLECMANHLQAIIFLDLCFLFYSSKLPIIRRSSSTLFSLSNLFAF</sequence>
<dbReference type="PANTHER" id="PTHR43874:SF205">
    <property type="entry name" value="TWO-COMPONENT RESPONSE REGULATOR ORR23"/>
    <property type="match status" value="1"/>
</dbReference>
<name>A0A8X8YBP3_SALSN</name>
<feature type="compositionally biased region" description="Basic and acidic residues" evidence="6">
    <location>
        <begin position="140"/>
        <end position="149"/>
    </location>
</feature>
<keyword evidence="4" id="KW-0539">Nucleus</keyword>
<evidence type="ECO:0000313" key="9">
    <source>
        <dbReference type="Proteomes" id="UP000298416"/>
    </source>
</evidence>
<keyword evidence="3" id="KW-0804">Transcription</keyword>
<feature type="modified residue" description="4-aspartylphosphate" evidence="5">
    <location>
        <position position="66"/>
    </location>
</feature>
<dbReference type="Pfam" id="PF00072">
    <property type="entry name" value="Response_reg"/>
    <property type="match status" value="1"/>
</dbReference>
<dbReference type="GO" id="GO:0009736">
    <property type="term" value="P:cytokinin-activated signaling pathway"/>
    <property type="evidence" value="ECO:0007669"/>
    <property type="project" value="InterPro"/>
</dbReference>
<evidence type="ECO:0000256" key="6">
    <source>
        <dbReference type="SAM" id="MobiDB-lite"/>
    </source>
</evidence>
<keyword evidence="9" id="KW-1185">Reference proteome</keyword>
<dbReference type="PROSITE" id="PS50110">
    <property type="entry name" value="RESPONSE_REGULATORY"/>
    <property type="match status" value="1"/>
</dbReference>
<comment type="caution">
    <text evidence="8">The sequence shown here is derived from an EMBL/GenBank/DDBJ whole genome shotgun (WGS) entry which is preliminary data.</text>
</comment>
<feature type="domain" description="Response regulatory" evidence="7">
    <location>
        <begin position="15"/>
        <end position="141"/>
    </location>
</feature>
<feature type="region of interest" description="Disordered" evidence="6">
    <location>
        <begin position="133"/>
        <end position="171"/>
    </location>
</feature>
<dbReference type="NCBIfam" id="TIGR01557">
    <property type="entry name" value="myb_SHAQKYF"/>
    <property type="match status" value="1"/>
</dbReference>
<organism evidence="8">
    <name type="scientific">Salvia splendens</name>
    <name type="common">Scarlet sage</name>
    <dbReference type="NCBI Taxonomy" id="180675"/>
    <lineage>
        <taxon>Eukaryota</taxon>
        <taxon>Viridiplantae</taxon>
        <taxon>Streptophyta</taxon>
        <taxon>Embryophyta</taxon>
        <taxon>Tracheophyta</taxon>
        <taxon>Spermatophyta</taxon>
        <taxon>Magnoliopsida</taxon>
        <taxon>eudicotyledons</taxon>
        <taxon>Gunneridae</taxon>
        <taxon>Pentapetalae</taxon>
        <taxon>asterids</taxon>
        <taxon>lamiids</taxon>
        <taxon>Lamiales</taxon>
        <taxon>Lamiaceae</taxon>
        <taxon>Nepetoideae</taxon>
        <taxon>Mentheae</taxon>
        <taxon>Salviinae</taxon>
        <taxon>Salvia</taxon>
        <taxon>Salvia subgen. Calosphace</taxon>
        <taxon>core Calosphace</taxon>
    </lineage>
</organism>
<evidence type="ECO:0000256" key="1">
    <source>
        <dbReference type="ARBA" id="ARBA00023012"/>
    </source>
</evidence>
<keyword evidence="2" id="KW-0805">Transcription regulation</keyword>
<dbReference type="PANTHER" id="PTHR43874">
    <property type="entry name" value="TWO-COMPONENT RESPONSE REGULATOR"/>
    <property type="match status" value="1"/>
</dbReference>
<gene>
    <name evidence="8" type="ORF">SASPL_111047</name>
</gene>
<protein>
    <recommendedName>
        <fullName evidence="7">Response regulatory domain-containing protein</fullName>
    </recommendedName>
</protein>
<evidence type="ECO:0000259" key="7">
    <source>
        <dbReference type="PROSITE" id="PS50110"/>
    </source>
</evidence>
<dbReference type="InterPro" id="IPR006447">
    <property type="entry name" value="Myb_dom_plants"/>
</dbReference>
<dbReference type="AlphaFoldDB" id="A0A8X8YBP3"/>
<reference evidence="8" key="1">
    <citation type="submission" date="2018-01" db="EMBL/GenBank/DDBJ databases">
        <authorList>
            <person name="Mao J.F."/>
        </authorList>
    </citation>
    <scope>NUCLEOTIDE SEQUENCE</scope>
    <source>
        <strain evidence="8">Huo1</strain>
        <tissue evidence="8">Leaf</tissue>
    </source>
</reference>